<keyword evidence="3" id="KW-1185">Reference proteome</keyword>
<accession>A0A9P6UA80</accession>
<feature type="region of interest" description="Disordered" evidence="1">
    <location>
        <begin position="51"/>
        <end position="102"/>
    </location>
</feature>
<organism evidence="2 3">
    <name type="scientific">Actinomortierella ambigua</name>
    <dbReference type="NCBI Taxonomy" id="1343610"/>
    <lineage>
        <taxon>Eukaryota</taxon>
        <taxon>Fungi</taxon>
        <taxon>Fungi incertae sedis</taxon>
        <taxon>Mucoromycota</taxon>
        <taxon>Mortierellomycotina</taxon>
        <taxon>Mortierellomycetes</taxon>
        <taxon>Mortierellales</taxon>
        <taxon>Mortierellaceae</taxon>
        <taxon>Actinomortierella</taxon>
    </lineage>
</organism>
<feature type="compositionally biased region" description="Basic and acidic residues" evidence="1">
    <location>
        <begin position="69"/>
        <end position="82"/>
    </location>
</feature>
<evidence type="ECO:0000256" key="1">
    <source>
        <dbReference type="SAM" id="MobiDB-lite"/>
    </source>
</evidence>
<name>A0A9P6UA80_9FUNG</name>
<dbReference type="EMBL" id="JAAAJB010000103">
    <property type="protein sequence ID" value="KAG0265972.1"/>
    <property type="molecule type" value="Genomic_DNA"/>
</dbReference>
<dbReference type="Proteomes" id="UP000807716">
    <property type="component" value="Unassembled WGS sequence"/>
</dbReference>
<sequence length="119" mass="13053">MDRNFVVTADLWDEDRVSERNLVKAPAHLDAMSSLSDLRSNLQAPLELLPESQAINDDQESTHSSTKYDLLEKSGKKEIHDDSNDDGSTGGYERGPGGRGSMYELISLLGTGESIREGN</sequence>
<reference evidence="2" key="1">
    <citation type="journal article" date="2020" name="Fungal Divers.">
        <title>Resolving the Mortierellaceae phylogeny through synthesis of multi-gene phylogenetics and phylogenomics.</title>
        <authorList>
            <person name="Vandepol N."/>
            <person name="Liber J."/>
            <person name="Desiro A."/>
            <person name="Na H."/>
            <person name="Kennedy M."/>
            <person name="Barry K."/>
            <person name="Grigoriev I.V."/>
            <person name="Miller A.N."/>
            <person name="O'Donnell K."/>
            <person name="Stajich J.E."/>
            <person name="Bonito G."/>
        </authorList>
    </citation>
    <scope>NUCLEOTIDE SEQUENCE</scope>
    <source>
        <strain evidence="2">BC1065</strain>
    </source>
</reference>
<evidence type="ECO:0000313" key="3">
    <source>
        <dbReference type="Proteomes" id="UP000807716"/>
    </source>
</evidence>
<comment type="caution">
    <text evidence="2">The sequence shown here is derived from an EMBL/GenBank/DDBJ whole genome shotgun (WGS) entry which is preliminary data.</text>
</comment>
<dbReference type="AlphaFoldDB" id="A0A9P6UA80"/>
<proteinExistence type="predicted"/>
<gene>
    <name evidence="2" type="ORF">DFQ27_000222</name>
</gene>
<evidence type="ECO:0000313" key="2">
    <source>
        <dbReference type="EMBL" id="KAG0265972.1"/>
    </source>
</evidence>
<protein>
    <submittedName>
        <fullName evidence="2">Uncharacterized protein</fullName>
    </submittedName>
</protein>
<feature type="compositionally biased region" description="Gly residues" evidence="1">
    <location>
        <begin position="88"/>
        <end position="100"/>
    </location>
</feature>